<organism evidence="4 5">
    <name type="scientific">Ottowia thiooxydans</name>
    <dbReference type="NCBI Taxonomy" id="219182"/>
    <lineage>
        <taxon>Bacteria</taxon>
        <taxon>Pseudomonadati</taxon>
        <taxon>Pseudomonadota</taxon>
        <taxon>Betaproteobacteria</taxon>
        <taxon>Burkholderiales</taxon>
        <taxon>Comamonadaceae</taxon>
        <taxon>Ottowia</taxon>
    </lineage>
</organism>
<dbReference type="InterPro" id="IPR006683">
    <property type="entry name" value="Thioestr_dom"/>
</dbReference>
<evidence type="ECO:0000313" key="4">
    <source>
        <dbReference type="EMBL" id="MET4575570.1"/>
    </source>
</evidence>
<comment type="caution">
    <text evidence="4">The sequence shown here is derived from an EMBL/GenBank/DDBJ whole genome shotgun (WGS) entry which is preliminary data.</text>
</comment>
<evidence type="ECO:0000256" key="2">
    <source>
        <dbReference type="ARBA" id="ARBA00022801"/>
    </source>
</evidence>
<evidence type="ECO:0000256" key="1">
    <source>
        <dbReference type="ARBA" id="ARBA00008324"/>
    </source>
</evidence>
<dbReference type="PANTHER" id="PTHR21660:SF1">
    <property type="entry name" value="ACYL-COENZYME A THIOESTERASE 13"/>
    <property type="match status" value="1"/>
</dbReference>
<dbReference type="CDD" id="cd03443">
    <property type="entry name" value="PaaI_thioesterase"/>
    <property type="match status" value="1"/>
</dbReference>
<comment type="similarity">
    <text evidence="1">Belongs to the thioesterase PaaI family.</text>
</comment>
<dbReference type="EMBL" id="JBEPSH010000001">
    <property type="protein sequence ID" value="MET4575570.1"/>
    <property type="molecule type" value="Genomic_DNA"/>
</dbReference>
<evidence type="ECO:0000313" key="5">
    <source>
        <dbReference type="Proteomes" id="UP001549320"/>
    </source>
</evidence>
<dbReference type="RefSeq" id="WP_354441084.1">
    <property type="nucleotide sequence ID" value="NZ_JBEPSH010000001.1"/>
</dbReference>
<feature type="domain" description="Thioesterase" evidence="3">
    <location>
        <begin position="41"/>
        <end position="122"/>
    </location>
</feature>
<dbReference type="Pfam" id="PF03061">
    <property type="entry name" value="4HBT"/>
    <property type="match status" value="1"/>
</dbReference>
<dbReference type="InterPro" id="IPR039298">
    <property type="entry name" value="ACOT13"/>
</dbReference>
<dbReference type="Proteomes" id="UP001549320">
    <property type="component" value="Unassembled WGS sequence"/>
</dbReference>
<dbReference type="InterPro" id="IPR003736">
    <property type="entry name" value="PAAI_dom"/>
</dbReference>
<dbReference type="Gene3D" id="3.10.129.10">
    <property type="entry name" value="Hotdog Thioesterase"/>
    <property type="match status" value="1"/>
</dbReference>
<protein>
    <submittedName>
        <fullName evidence="4">Uncharacterized protein (TIGR00369 family)</fullName>
    </submittedName>
</protein>
<gene>
    <name evidence="4" type="ORF">ABIE13_000667</name>
</gene>
<reference evidence="4 5" key="1">
    <citation type="submission" date="2024-06" db="EMBL/GenBank/DDBJ databases">
        <title>Sorghum-associated microbial communities from plants grown in Nebraska, USA.</title>
        <authorList>
            <person name="Schachtman D."/>
        </authorList>
    </citation>
    <scope>NUCLEOTIDE SEQUENCE [LARGE SCALE GENOMIC DNA]</scope>
    <source>
        <strain evidence="4 5">2709</strain>
    </source>
</reference>
<sequence length="137" mass="14685">MSLEFGNSIPFVNHLGFTLEAYEAGESRLHYLPKPEHCNSFGVAHGGALMALMDVTMVMAARSSGTQDMGVITIEMKTSFMRPAGVSKQGEPLVGTGKLLHRTRNMAFVEATIHDADGQLCATANGTFKFVPQAPIA</sequence>
<dbReference type="PANTHER" id="PTHR21660">
    <property type="entry name" value="THIOESTERASE SUPERFAMILY MEMBER-RELATED"/>
    <property type="match status" value="1"/>
</dbReference>
<dbReference type="SUPFAM" id="SSF54637">
    <property type="entry name" value="Thioesterase/thiol ester dehydrase-isomerase"/>
    <property type="match status" value="1"/>
</dbReference>
<accession>A0ABV2Q3H8</accession>
<keyword evidence="2" id="KW-0378">Hydrolase</keyword>
<dbReference type="NCBIfam" id="TIGR00369">
    <property type="entry name" value="unchar_dom_1"/>
    <property type="match status" value="1"/>
</dbReference>
<name>A0ABV2Q3H8_9BURK</name>
<proteinExistence type="inferred from homology"/>
<evidence type="ECO:0000259" key="3">
    <source>
        <dbReference type="Pfam" id="PF03061"/>
    </source>
</evidence>
<dbReference type="InterPro" id="IPR029069">
    <property type="entry name" value="HotDog_dom_sf"/>
</dbReference>
<keyword evidence="5" id="KW-1185">Reference proteome</keyword>